<dbReference type="GO" id="GO:0030425">
    <property type="term" value="C:dendrite"/>
    <property type="evidence" value="ECO:0007669"/>
    <property type="project" value="EnsemblMetazoa"/>
</dbReference>
<dbReference type="Gene3D" id="2.30.29.30">
    <property type="entry name" value="Pleckstrin-homology domain (PH domain)/Phosphotyrosine-binding domain (PTB)"/>
    <property type="match status" value="1"/>
</dbReference>
<evidence type="ECO:0000313" key="25">
    <source>
        <dbReference type="Proteomes" id="UP000008281"/>
    </source>
</evidence>
<evidence type="ECO:0000259" key="22">
    <source>
        <dbReference type="PROSITE" id="PS50011"/>
    </source>
</evidence>
<dbReference type="InterPro" id="IPR002219">
    <property type="entry name" value="PKC_DAG/PE"/>
</dbReference>
<dbReference type="GO" id="GO:0005829">
    <property type="term" value="C:cytosol"/>
    <property type="evidence" value="ECO:0007669"/>
    <property type="project" value="TreeGrafter"/>
</dbReference>
<dbReference type="PANTHER" id="PTHR22968">
    <property type="entry name" value="PROTEIN KINASE C, MU"/>
    <property type="match status" value="1"/>
</dbReference>
<dbReference type="GO" id="GO:0007274">
    <property type="term" value="P:neuromuscular synaptic transmission"/>
    <property type="evidence" value="ECO:0007669"/>
    <property type="project" value="EnsemblMetazoa"/>
</dbReference>
<evidence type="ECO:0000256" key="8">
    <source>
        <dbReference type="ARBA" id="ARBA00022553"/>
    </source>
</evidence>
<dbReference type="GO" id="GO:0010628">
    <property type="term" value="P:positive regulation of gene expression"/>
    <property type="evidence" value="ECO:0007669"/>
    <property type="project" value="EnsemblMetazoa"/>
</dbReference>
<keyword evidence="8" id="KW-0597">Phosphoprotein</keyword>
<proteinExistence type="inferred from homology"/>
<dbReference type="FunFam" id="3.30.60.20:FF:000080">
    <property type="entry name" value="Serine/threonine-protein kinase dkf-1"/>
    <property type="match status" value="1"/>
</dbReference>
<dbReference type="GO" id="GO:0035556">
    <property type="term" value="P:intracellular signal transduction"/>
    <property type="evidence" value="ECO:0007669"/>
    <property type="project" value="TreeGrafter"/>
</dbReference>
<evidence type="ECO:0000313" key="24">
    <source>
        <dbReference type="EMBL" id="EFO95768.1"/>
    </source>
</evidence>
<dbReference type="FunCoup" id="E3M8Z7">
    <property type="interactions" value="4"/>
</dbReference>
<dbReference type="InterPro" id="IPR017441">
    <property type="entry name" value="Protein_kinase_ATP_BS"/>
</dbReference>
<evidence type="ECO:0000256" key="7">
    <source>
        <dbReference type="ARBA" id="ARBA00022527"/>
    </source>
</evidence>
<dbReference type="InterPro" id="IPR011009">
    <property type="entry name" value="Kinase-like_dom_sf"/>
</dbReference>
<keyword evidence="12 21" id="KW-0547">Nucleotide-binding</keyword>
<dbReference type="SUPFAM" id="SSF50729">
    <property type="entry name" value="PH domain-like"/>
    <property type="match status" value="1"/>
</dbReference>
<dbReference type="SUPFAM" id="SSF57889">
    <property type="entry name" value="Cysteine-rich domain"/>
    <property type="match status" value="2"/>
</dbReference>
<keyword evidence="15" id="KW-0862">Zinc</keyword>
<dbReference type="GO" id="GO:0005524">
    <property type="term" value="F:ATP binding"/>
    <property type="evidence" value="ECO:0007669"/>
    <property type="project" value="UniProtKB-UniRule"/>
</dbReference>
<dbReference type="GO" id="GO:0050830">
    <property type="term" value="P:defense response to Gram-positive bacterium"/>
    <property type="evidence" value="ECO:0007669"/>
    <property type="project" value="EnsemblMetazoa"/>
</dbReference>
<evidence type="ECO:0000256" key="10">
    <source>
        <dbReference type="ARBA" id="ARBA00022723"/>
    </source>
</evidence>
<dbReference type="STRING" id="31234.E3M8Z7"/>
<feature type="domain" description="Phorbol-ester/DAG-type" evidence="23">
    <location>
        <begin position="97"/>
        <end position="147"/>
    </location>
</feature>
<dbReference type="PANTHER" id="PTHR22968:SF15">
    <property type="entry name" value="SERINE_THREONINE-PROTEIN KINASE DKF-1"/>
    <property type="match status" value="1"/>
</dbReference>
<reference evidence="24" key="1">
    <citation type="submission" date="2007-07" db="EMBL/GenBank/DDBJ databases">
        <title>PCAP assembly of the Caenorhabditis remanei genome.</title>
        <authorList>
            <consortium name="The Caenorhabditis remanei Sequencing Consortium"/>
            <person name="Wilson R.K."/>
        </authorList>
    </citation>
    <scope>NUCLEOTIDE SEQUENCE [LARGE SCALE GENOMIC DNA]</scope>
    <source>
        <strain evidence="24">PB4641</strain>
    </source>
</reference>
<dbReference type="Gene3D" id="1.10.510.10">
    <property type="entry name" value="Transferase(Phosphotransferase) domain 1"/>
    <property type="match status" value="2"/>
</dbReference>
<dbReference type="GO" id="GO:0007200">
    <property type="term" value="P:phospholipase C-activating G protein-coupled receptor signaling pathway"/>
    <property type="evidence" value="ECO:0007669"/>
    <property type="project" value="TreeGrafter"/>
</dbReference>
<dbReference type="SMART" id="SM00109">
    <property type="entry name" value="C1"/>
    <property type="match status" value="2"/>
</dbReference>
<dbReference type="Pfam" id="PF00069">
    <property type="entry name" value="Pkinase"/>
    <property type="match status" value="1"/>
</dbReference>
<dbReference type="PROSITE" id="PS00479">
    <property type="entry name" value="ZF_DAG_PE_1"/>
    <property type="match status" value="1"/>
</dbReference>
<keyword evidence="9" id="KW-0808">Transferase</keyword>
<comment type="cofactor">
    <cofactor evidence="1">
        <name>Mg(2+)</name>
        <dbReference type="ChEBI" id="CHEBI:18420"/>
    </cofactor>
</comment>
<dbReference type="FunFam" id="1.10.510.10:FF:000571">
    <property type="entry name" value="Maternal embryonic leucine zipper kinase"/>
    <property type="match status" value="1"/>
</dbReference>
<evidence type="ECO:0000256" key="18">
    <source>
        <dbReference type="ARBA" id="ARBA00022843"/>
    </source>
</evidence>
<dbReference type="CDD" id="cd01239">
    <property type="entry name" value="PH_PKD"/>
    <property type="match status" value="1"/>
</dbReference>
<keyword evidence="14" id="KW-0418">Kinase</keyword>
<evidence type="ECO:0000256" key="4">
    <source>
        <dbReference type="ARBA" id="ARBA00008582"/>
    </source>
</evidence>
<feature type="binding site" evidence="21">
    <location>
        <position position="454"/>
    </location>
    <ligand>
        <name>ATP</name>
        <dbReference type="ChEBI" id="CHEBI:30616"/>
    </ligand>
</feature>
<evidence type="ECO:0000256" key="20">
    <source>
        <dbReference type="ARBA" id="ARBA00047272"/>
    </source>
</evidence>
<dbReference type="SMART" id="SM00220">
    <property type="entry name" value="S_TKc"/>
    <property type="match status" value="1"/>
</dbReference>
<feature type="domain" description="Phorbol-ester/DAG-type" evidence="23">
    <location>
        <begin position="185"/>
        <end position="235"/>
    </location>
</feature>
<dbReference type="GO" id="GO:0045202">
    <property type="term" value="C:synapse"/>
    <property type="evidence" value="ECO:0007669"/>
    <property type="project" value="GOC"/>
</dbReference>
<dbReference type="GO" id="GO:0005938">
    <property type="term" value="C:cell cortex"/>
    <property type="evidence" value="ECO:0007669"/>
    <property type="project" value="EnsemblMetazoa"/>
</dbReference>
<evidence type="ECO:0000256" key="6">
    <source>
        <dbReference type="ARBA" id="ARBA00022490"/>
    </source>
</evidence>
<dbReference type="EC" id="2.7.11.13" evidence="5"/>
<keyword evidence="13" id="KW-0863">Zinc-finger</keyword>
<dbReference type="GO" id="GO:0030424">
    <property type="term" value="C:axon"/>
    <property type="evidence" value="ECO:0007669"/>
    <property type="project" value="EnsemblMetazoa"/>
</dbReference>
<dbReference type="EMBL" id="DS268429">
    <property type="protein sequence ID" value="EFO95768.1"/>
    <property type="molecule type" value="Genomic_DNA"/>
</dbReference>
<dbReference type="OrthoDB" id="10252171at2759"/>
<evidence type="ECO:0000256" key="5">
    <source>
        <dbReference type="ARBA" id="ARBA00012429"/>
    </source>
</evidence>
<dbReference type="PROSITE" id="PS00108">
    <property type="entry name" value="PROTEIN_KINASE_ST"/>
    <property type="match status" value="1"/>
</dbReference>
<dbReference type="HOGENOM" id="CLU_009772_0_0_1"/>
<comment type="catalytic activity">
    <reaction evidence="20">
        <text>L-threonyl-[protein] + ATP = O-phospho-L-threonyl-[protein] + ADP + H(+)</text>
        <dbReference type="Rhea" id="RHEA:46608"/>
        <dbReference type="Rhea" id="RHEA-COMP:11060"/>
        <dbReference type="Rhea" id="RHEA-COMP:11605"/>
        <dbReference type="ChEBI" id="CHEBI:15378"/>
        <dbReference type="ChEBI" id="CHEBI:30013"/>
        <dbReference type="ChEBI" id="CHEBI:30616"/>
        <dbReference type="ChEBI" id="CHEBI:61977"/>
        <dbReference type="ChEBI" id="CHEBI:456216"/>
        <dbReference type="EC" id="2.7.11.13"/>
    </reaction>
</comment>
<dbReference type="InterPro" id="IPR008271">
    <property type="entry name" value="Ser/Thr_kinase_AS"/>
</dbReference>
<dbReference type="PROSITE" id="PS50011">
    <property type="entry name" value="PROTEIN_KINASE_DOM"/>
    <property type="match status" value="1"/>
</dbReference>
<keyword evidence="16 21" id="KW-0067">ATP-binding</keyword>
<dbReference type="InterPro" id="IPR000719">
    <property type="entry name" value="Prot_kinase_dom"/>
</dbReference>
<evidence type="ECO:0000256" key="1">
    <source>
        <dbReference type="ARBA" id="ARBA00001946"/>
    </source>
</evidence>
<dbReference type="Proteomes" id="UP000008281">
    <property type="component" value="Unassembled WGS sequence"/>
</dbReference>
<sequence>MDTTGASDYGDHVVLRYGGTKEMVPLIRHEQMLDMLMERARQIVQGFGNLDTRNMYLFRHEYSSPTLLYPITSANQITPGCILEIILVDRTEAAVIPHVVEPESYMLPTFCDFCGELLTGILRQGVKCKNCNRNFHKRCSNAARNNCGAAPTTPGSSSRPPMLPPLPTTPTGFPVTALSTPSGLPHTLIEHSYRQFTVCKVCDHLLVGLMKQGLKCRDCGVNVHRKCAMELASNCVLAENAISRVNFADSEAEAASSSDNIPLFRLPGQVGVRATEKKNLEGWMIHFILSDPERRLKHYWMMQANAIHLYNEYSEGIGVNPNRVYRIIPLAEITSVVQNNGKSVLAKHPPHCFEIRTTTNTVFCVGEDYHAFSGGPPKKIPRSMSVRPTSNTTMWFQFIKESLQPPSRNEDNAEQALEFANLYQVLSDKTLGSGQFGTVYSAIQRHSGKEVAVKVISKERFSKKGSGAESMRAEVAILQQTCHPGIVCLEFMCETKDKIFVVMEKMNGDMLEMILSQELGRLNSRATKFLLVQILCALKYLHDQGIAHCDLKPENVLLSDMGSNFPQTKICDFGYARFIPESQFRKTVVGTPAYLPPEVLQRKGYNKSLDMWSVGVIIYVTLSGTFPFNEGEEVSISEQIQNASFMFPTEPWNEVEPQAVDLIQKLLKVEIEARMSIEKCLEHGWLKGEQLYRDLRDLEVRLNTPRYFKNNSHRSAFLLFQISNKPPRRCSLWSCSSDGDSLDVDSQLSMTIPYQQHYAADVSHSPLHLPQPIAMFDHKKVRGKASRPDTWHNEHFQQHSNELAYLRHDTIDISEQIQNASFMFPTEPWNEVEPQAVDLIQKLLKVEIEARMSIEKCLEHGWLKGEQLYRDLRDLEVRLNTPRYFKNNSHRSAFLLFQISNKPPRRCSLWSCSSDGDSLDVDSQLSAQKMLCGAVARSSALP</sequence>
<name>E3M8Z7_CAERE</name>
<keyword evidence="25" id="KW-1185">Reference proteome</keyword>
<evidence type="ECO:0000259" key="23">
    <source>
        <dbReference type="PROSITE" id="PS50081"/>
    </source>
</evidence>
<evidence type="ECO:0000256" key="15">
    <source>
        <dbReference type="ARBA" id="ARBA00022833"/>
    </source>
</evidence>
<dbReference type="InterPro" id="IPR057764">
    <property type="entry name" value="Ubiquitin_PRKD1-3_N"/>
</dbReference>
<dbReference type="FunFam" id="3.30.60.20:FF:000021">
    <property type="entry name" value="Serine/threonine-protein kinase"/>
    <property type="match status" value="1"/>
</dbReference>
<dbReference type="GO" id="GO:0042307">
    <property type="term" value="P:positive regulation of protein import into nucleus"/>
    <property type="evidence" value="ECO:0007669"/>
    <property type="project" value="EnsemblMetazoa"/>
</dbReference>
<dbReference type="SUPFAM" id="SSF56112">
    <property type="entry name" value="Protein kinase-like (PK-like)"/>
    <property type="match status" value="2"/>
</dbReference>
<evidence type="ECO:0000256" key="11">
    <source>
        <dbReference type="ARBA" id="ARBA00022737"/>
    </source>
</evidence>
<keyword evidence="19" id="KW-0472">Membrane</keyword>
<dbReference type="PROSITE" id="PS50081">
    <property type="entry name" value="ZF_DAG_PE_2"/>
    <property type="match status" value="2"/>
</dbReference>
<evidence type="ECO:0000256" key="12">
    <source>
        <dbReference type="ARBA" id="ARBA00022741"/>
    </source>
</evidence>
<dbReference type="CDD" id="cd20797">
    <property type="entry name" value="C1_CeDKF1-like_rpt1"/>
    <property type="match status" value="1"/>
</dbReference>
<evidence type="ECO:0000256" key="14">
    <source>
        <dbReference type="ARBA" id="ARBA00022777"/>
    </source>
</evidence>
<dbReference type="GO" id="GO:0043025">
    <property type="term" value="C:neuronal cell body"/>
    <property type="evidence" value="ECO:0007669"/>
    <property type="project" value="EnsemblMetazoa"/>
</dbReference>
<keyword evidence="10" id="KW-0479">Metal-binding</keyword>
<dbReference type="InterPro" id="IPR011993">
    <property type="entry name" value="PH-like_dom_sf"/>
</dbReference>
<comment type="subcellular location">
    <subcellularLocation>
        <location evidence="3">Cytoplasm</location>
    </subcellularLocation>
    <subcellularLocation>
        <location evidence="2">Membrane</location>
    </subcellularLocation>
</comment>
<keyword evidence="11" id="KW-0677">Repeat</keyword>
<dbReference type="GO" id="GO:0008270">
    <property type="term" value="F:zinc ion binding"/>
    <property type="evidence" value="ECO:0007669"/>
    <property type="project" value="UniProtKB-KW"/>
</dbReference>
<dbReference type="GO" id="GO:0005886">
    <property type="term" value="C:plasma membrane"/>
    <property type="evidence" value="ECO:0007669"/>
    <property type="project" value="EnsemblMetazoa"/>
</dbReference>
<keyword evidence="18" id="KW-0832">Ubl conjugation</keyword>
<dbReference type="AlphaFoldDB" id="E3M8Z7"/>
<accession>E3M8Z7</accession>
<dbReference type="GO" id="GO:0002253">
    <property type="term" value="P:activation of immune response"/>
    <property type="evidence" value="ECO:0007669"/>
    <property type="project" value="EnsemblMetazoa"/>
</dbReference>
<keyword evidence="17" id="KW-0460">Magnesium</keyword>
<dbReference type="Gene3D" id="3.30.60.20">
    <property type="match status" value="2"/>
</dbReference>
<evidence type="ECO:0000256" key="16">
    <source>
        <dbReference type="ARBA" id="ARBA00022840"/>
    </source>
</evidence>
<dbReference type="eggNOG" id="KOG4236">
    <property type="taxonomic scope" value="Eukaryota"/>
</dbReference>
<dbReference type="InParanoid" id="E3M8Z7"/>
<dbReference type="GO" id="GO:0008340">
    <property type="term" value="P:determination of adult lifespan"/>
    <property type="evidence" value="ECO:0007669"/>
    <property type="project" value="EnsemblMetazoa"/>
</dbReference>
<evidence type="ECO:0000256" key="3">
    <source>
        <dbReference type="ARBA" id="ARBA00004496"/>
    </source>
</evidence>
<evidence type="ECO:0000256" key="19">
    <source>
        <dbReference type="ARBA" id="ARBA00023136"/>
    </source>
</evidence>
<gene>
    <name evidence="24" type="primary">Cre-dkf-1</name>
    <name evidence="24" type="ORF">CRE_14044</name>
</gene>
<comment type="similarity">
    <text evidence="4">Belongs to the protein kinase superfamily. CAMK Ser/Thr protein kinase family. PKD subfamily.</text>
</comment>
<keyword evidence="7" id="KW-0723">Serine/threonine-protein kinase</keyword>
<evidence type="ECO:0000256" key="2">
    <source>
        <dbReference type="ARBA" id="ARBA00004370"/>
    </source>
</evidence>
<evidence type="ECO:0000256" key="13">
    <source>
        <dbReference type="ARBA" id="ARBA00022771"/>
    </source>
</evidence>
<evidence type="ECO:0000256" key="17">
    <source>
        <dbReference type="ARBA" id="ARBA00022842"/>
    </source>
</evidence>
<dbReference type="CDD" id="cd14082">
    <property type="entry name" value="STKc_PKD"/>
    <property type="match status" value="1"/>
</dbReference>
<protein>
    <recommendedName>
        <fullName evidence="5">protein kinase C</fullName>
        <ecNumber evidence="5">2.7.11.13</ecNumber>
    </recommendedName>
</protein>
<keyword evidence="6" id="KW-0963">Cytoplasm</keyword>
<dbReference type="CDD" id="cd20798">
    <property type="entry name" value="C1_CeDKF1-like_rpt2"/>
    <property type="match status" value="1"/>
</dbReference>
<dbReference type="Pfam" id="PF00130">
    <property type="entry name" value="C1_1"/>
    <property type="match status" value="2"/>
</dbReference>
<dbReference type="OMA" id="YARFIPE"/>
<evidence type="ECO:0000256" key="9">
    <source>
        <dbReference type="ARBA" id="ARBA00022679"/>
    </source>
</evidence>
<dbReference type="PROSITE" id="PS00107">
    <property type="entry name" value="PROTEIN_KINASE_ATP"/>
    <property type="match status" value="1"/>
</dbReference>
<evidence type="ECO:0000256" key="21">
    <source>
        <dbReference type="PROSITE-ProRule" id="PRU10141"/>
    </source>
</evidence>
<organism evidence="25">
    <name type="scientific">Caenorhabditis remanei</name>
    <name type="common">Caenorhabditis vulgaris</name>
    <dbReference type="NCBI Taxonomy" id="31234"/>
    <lineage>
        <taxon>Eukaryota</taxon>
        <taxon>Metazoa</taxon>
        <taxon>Ecdysozoa</taxon>
        <taxon>Nematoda</taxon>
        <taxon>Chromadorea</taxon>
        <taxon>Rhabditida</taxon>
        <taxon>Rhabditina</taxon>
        <taxon>Rhabditomorpha</taxon>
        <taxon>Rhabditoidea</taxon>
        <taxon>Rhabditidae</taxon>
        <taxon>Peloderinae</taxon>
        <taxon>Caenorhabditis</taxon>
    </lineage>
</organism>
<dbReference type="Pfam" id="PF25525">
    <property type="entry name" value="Ubiquitin_PRKD1_N"/>
    <property type="match status" value="1"/>
</dbReference>
<dbReference type="InterPro" id="IPR046349">
    <property type="entry name" value="C1-like_sf"/>
</dbReference>
<dbReference type="GO" id="GO:0004697">
    <property type="term" value="F:diacylglycerol-dependent serine/threonine kinase activity"/>
    <property type="evidence" value="ECO:0007669"/>
    <property type="project" value="UniProtKB-EC"/>
</dbReference>
<feature type="domain" description="Protein kinase" evidence="22">
    <location>
        <begin position="425"/>
        <end position="686"/>
    </location>
</feature>